<evidence type="ECO:0000313" key="2">
    <source>
        <dbReference type="EMBL" id="GFN90475.1"/>
    </source>
</evidence>
<comment type="caution">
    <text evidence="2">The sequence shown here is derived from an EMBL/GenBank/DDBJ whole genome shotgun (WGS) entry which is preliminary data.</text>
</comment>
<evidence type="ECO:0000313" key="3">
    <source>
        <dbReference type="Proteomes" id="UP000735302"/>
    </source>
</evidence>
<dbReference type="EMBL" id="BLXT01002055">
    <property type="protein sequence ID" value="GFN90475.1"/>
    <property type="molecule type" value="Genomic_DNA"/>
</dbReference>
<accession>A0AAV3Z786</accession>
<proteinExistence type="predicted"/>
<name>A0AAV3Z786_9GAST</name>
<protein>
    <submittedName>
        <fullName evidence="2">Uncharacterized protein</fullName>
    </submittedName>
</protein>
<sequence length="201" mass="21900">MYPAVSIHPAVSHTSKRYYFAPFETASNQQENDALRISSATCITINSSLSVVLSSVGESQVLKNSHSFQASSPKISTEAIPVLSAHRPSFSYRALKVVNTQRCRSMPLNNYSLPLQILSSKPLSPAQDERAPNSPSFSGLVNITSLKPLSNIPVFLRIPDETTLQNQDEKVTGGSNYLSVLSNNSPPNRHAFSSSIEPQQP</sequence>
<evidence type="ECO:0000256" key="1">
    <source>
        <dbReference type="SAM" id="MobiDB-lite"/>
    </source>
</evidence>
<organism evidence="2 3">
    <name type="scientific">Plakobranchus ocellatus</name>
    <dbReference type="NCBI Taxonomy" id="259542"/>
    <lineage>
        <taxon>Eukaryota</taxon>
        <taxon>Metazoa</taxon>
        <taxon>Spiralia</taxon>
        <taxon>Lophotrochozoa</taxon>
        <taxon>Mollusca</taxon>
        <taxon>Gastropoda</taxon>
        <taxon>Heterobranchia</taxon>
        <taxon>Euthyneura</taxon>
        <taxon>Panpulmonata</taxon>
        <taxon>Sacoglossa</taxon>
        <taxon>Placobranchoidea</taxon>
        <taxon>Plakobranchidae</taxon>
        <taxon>Plakobranchus</taxon>
    </lineage>
</organism>
<dbReference type="Proteomes" id="UP000735302">
    <property type="component" value="Unassembled WGS sequence"/>
</dbReference>
<gene>
    <name evidence="2" type="ORF">PoB_001698100</name>
</gene>
<keyword evidence="3" id="KW-1185">Reference proteome</keyword>
<feature type="compositionally biased region" description="Polar residues" evidence="1">
    <location>
        <begin position="173"/>
        <end position="201"/>
    </location>
</feature>
<reference evidence="2 3" key="1">
    <citation type="journal article" date="2021" name="Elife">
        <title>Chloroplast acquisition without the gene transfer in kleptoplastic sea slugs, Plakobranchus ocellatus.</title>
        <authorList>
            <person name="Maeda T."/>
            <person name="Takahashi S."/>
            <person name="Yoshida T."/>
            <person name="Shimamura S."/>
            <person name="Takaki Y."/>
            <person name="Nagai Y."/>
            <person name="Toyoda A."/>
            <person name="Suzuki Y."/>
            <person name="Arimoto A."/>
            <person name="Ishii H."/>
            <person name="Satoh N."/>
            <person name="Nishiyama T."/>
            <person name="Hasebe M."/>
            <person name="Maruyama T."/>
            <person name="Minagawa J."/>
            <person name="Obokata J."/>
            <person name="Shigenobu S."/>
        </authorList>
    </citation>
    <scope>NUCLEOTIDE SEQUENCE [LARGE SCALE GENOMIC DNA]</scope>
</reference>
<dbReference type="AlphaFoldDB" id="A0AAV3Z786"/>
<feature type="region of interest" description="Disordered" evidence="1">
    <location>
        <begin position="166"/>
        <end position="201"/>
    </location>
</feature>